<name>A0ABD2NMH1_9CUCU</name>
<feature type="region of interest" description="Disordered" evidence="1">
    <location>
        <begin position="220"/>
        <end position="307"/>
    </location>
</feature>
<feature type="region of interest" description="Disordered" evidence="1">
    <location>
        <begin position="1740"/>
        <end position="1840"/>
    </location>
</feature>
<feature type="compositionally biased region" description="Polar residues" evidence="1">
    <location>
        <begin position="1826"/>
        <end position="1835"/>
    </location>
</feature>
<feature type="compositionally biased region" description="Polar residues" evidence="1">
    <location>
        <begin position="1523"/>
        <end position="1532"/>
    </location>
</feature>
<feature type="compositionally biased region" description="Basic and acidic residues" evidence="1">
    <location>
        <begin position="1252"/>
        <end position="1275"/>
    </location>
</feature>
<feature type="compositionally biased region" description="Basic and acidic residues" evidence="1">
    <location>
        <begin position="1223"/>
        <end position="1241"/>
    </location>
</feature>
<feature type="compositionally biased region" description="Polar residues" evidence="1">
    <location>
        <begin position="1546"/>
        <end position="1555"/>
    </location>
</feature>
<feature type="domain" description="PWWP" evidence="2">
    <location>
        <begin position="7"/>
        <end position="54"/>
    </location>
</feature>
<evidence type="ECO:0000313" key="4">
    <source>
        <dbReference type="Proteomes" id="UP001516400"/>
    </source>
</evidence>
<feature type="compositionally biased region" description="Basic and acidic residues" evidence="1">
    <location>
        <begin position="1786"/>
        <end position="1805"/>
    </location>
</feature>
<evidence type="ECO:0000259" key="2">
    <source>
        <dbReference type="PROSITE" id="PS50812"/>
    </source>
</evidence>
<gene>
    <name evidence="3" type="ORF">HHI36_017123</name>
</gene>
<feature type="compositionally biased region" description="Polar residues" evidence="1">
    <location>
        <begin position="1495"/>
        <end position="1505"/>
    </location>
</feature>
<feature type="compositionally biased region" description="Basic residues" evidence="1">
    <location>
        <begin position="564"/>
        <end position="582"/>
    </location>
</feature>
<feature type="compositionally biased region" description="Basic and acidic residues" evidence="1">
    <location>
        <begin position="1506"/>
        <end position="1515"/>
    </location>
</feature>
<feature type="region of interest" description="Disordered" evidence="1">
    <location>
        <begin position="462"/>
        <end position="498"/>
    </location>
</feature>
<feature type="region of interest" description="Disordered" evidence="1">
    <location>
        <begin position="1456"/>
        <end position="1559"/>
    </location>
</feature>
<dbReference type="Proteomes" id="UP001516400">
    <property type="component" value="Unassembled WGS sequence"/>
</dbReference>
<accession>A0ABD2NMH1</accession>
<feature type="compositionally biased region" description="Basic residues" evidence="1">
    <location>
        <begin position="254"/>
        <end position="263"/>
    </location>
</feature>
<feature type="compositionally biased region" description="Basic and acidic residues" evidence="1">
    <location>
        <begin position="1124"/>
        <end position="1172"/>
    </location>
</feature>
<organism evidence="3 4">
    <name type="scientific">Cryptolaemus montrouzieri</name>
    <dbReference type="NCBI Taxonomy" id="559131"/>
    <lineage>
        <taxon>Eukaryota</taxon>
        <taxon>Metazoa</taxon>
        <taxon>Ecdysozoa</taxon>
        <taxon>Arthropoda</taxon>
        <taxon>Hexapoda</taxon>
        <taxon>Insecta</taxon>
        <taxon>Pterygota</taxon>
        <taxon>Neoptera</taxon>
        <taxon>Endopterygota</taxon>
        <taxon>Coleoptera</taxon>
        <taxon>Polyphaga</taxon>
        <taxon>Cucujiformia</taxon>
        <taxon>Coccinelloidea</taxon>
        <taxon>Coccinellidae</taxon>
        <taxon>Scymninae</taxon>
        <taxon>Scymnini</taxon>
        <taxon>Cryptolaemus</taxon>
    </lineage>
</organism>
<dbReference type="PROSITE" id="PS50812">
    <property type="entry name" value="PWWP"/>
    <property type="match status" value="1"/>
</dbReference>
<protein>
    <recommendedName>
        <fullName evidence="2">PWWP domain-containing protein</fullName>
    </recommendedName>
</protein>
<dbReference type="SUPFAM" id="SSF63748">
    <property type="entry name" value="Tudor/PWWP/MBT"/>
    <property type="match status" value="1"/>
</dbReference>
<feature type="compositionally biased region" description="Basic residues" evidence="1">
    <location>
        <begin position="1114"/>
        <end position="1123"/>
    </location>
</feature>
<evidence type="ECO:0000313" key="3">
    <source>
        <dbReference type="EMBL" id="KAL3279617.1"/>
    </source>
</evidence>
<feature type="compositionally biased region" description="Basic and acidic residues" evidence="1">
    <location>
        <begin position="944"/>
        <end position="1001"/>
    </location>
</feature>
<dbReference type="SMART" id="SM00293">
    <property type="entry name" value="PWWP"/>
    <property type="match status" value="1"/>
</dbReference>
<feature type="compositionally biased region" description="Basic and acidic residues" evidence="1">
    <location>
        <begin position="917"/>
        <end position="926"/>
    </location>
</feature>
<dbReference type="Gene3D" id="2.30.30.140">
    <property type="match status" value="1"/>
</dbReference>
<feature type="compositionally biased region" description="Basic and acidic residues" evidence="1">
    <location>
        <begin position="1760"/>
        <end position="1776"/>
    </location>
</feature>
<feature type="compositionally biased region" description="Basic and acidic residues" evidence="1">
    <location>
        <begin position="880"/>
        <end position="893"/>
    </location>
</feature>
<feature type="region of interest" description="Disordered" evidence="1">
    <location>
        <begin position="1603"/>
        <end position="1625"/>
    </location>
</feature>
<feature type="compositionally biased region" description="Basic residues" evidence="1">
    <location>
        <begin position="1185"/>
        <end position="1203"/>
    </location>
</feature>
<feature type="region of interest" description="Disordered" evidence="1">
    <location>
        <begin position="539"/>
        <end position="593"/>
    </location>
</feature>
<feature type="compositionally biased region" description="Polar residues" evidence="1">
    <location>
        <begin position="1173"/>
        <end position="1184"/>
    </location>
</feature>
<sequence>MEMYFKPSDIVWVKLGPFWWPGEVVDRTQVPEEVTESLKKEPVAIVKFFDDEEYFECVKTADCICPYNCSRKNDFIKKGMDAFRAKNPKMSSFPKDVSAAEVKTGGNANILSDPIFSPERKRNYAAEIFGNPTPKKIKESNKGRANKQAPVITHRRFLGYDDYEARVLIQCPDRFSQPDAVAEPSSESDNESTKFTCPICPFVTDGLSVLLMHTNCHVKGSKHIAGPSSLKKPQKRKRKKVLSDEDLSGEDKKTKSKKYKKKAVANNTTSADGESSDNNESPAENNSQKYKPKKKDSAHSSESTSENKKDVCIDIIADWEDESNPDTTEEADISILDSIFNKTQKSENITVMESSSTLVDSALDTTSYSIEVEKLNSTLPLEEVMQKDELKEVEEQTIDEKKEKDTSISCFDFDEDEEDTRIPNATSGRKIPRVIPISDKRKSFNFDEDLIEKEEAQKKKILKESEQLGKSQESVTKDKETEELEKTYQSLMDSTSKIELPDIPNILKSEQNFRCGKTVKYPDKGQDSLEVIDAEVIEDTKSNLEGNSTTSNQVSSESLESHIEKRKSKEKRFSSRKTRWSRRSATSQSKNEETEINELLVKYSVDAEKDEDVSQNSQANASTAHDNGKIKDVLENDESSLKCNRSVTDHSVIENEILIETIAQNEISYEEFIYPENDEIGTSSECQKVERNENVNNEKLVDDEASGFKEKHFSDDSKNSKEILDGLLIENLIVNSSLEQVAKETKTVEQLENDKSSEMSKGAKKVEENLNSNKSIDTEKLDAVLDENLVSNALKQQNEIEMVIDKPQEITVDDKNNMEIDLRKTTIGVEKLKNLPDQVKLEFISSSRISSSKILDDKDCALDSQMSESSTVRSTRRGRSRDIEMDKKGKSEKSSLLSGEVDSAEEYPPSAKRERKVGRDNEEKVKQSNLKESGKQSASSRKSSRWDRKSATRDDTRPKQNELIDNKTHTTEIVDDHKFKEESSKTCMEKRESAKSEKPREPPSSSRSSRRRKSDRNENKPFVDKEANSLKEDTSSSHRSMKIDEQQHDSRKKDKQTIDVIKIEHGTSSNRSLRSDRSSSRNVQDNRRLSEQSDVIQNQEADRSSSQNKDHSSHRSSRSHRKPSRSDHEKQSPSKPRDLEHTSSHPSSRHEENLSRSDSERQKDSPRKDKSLADNQESYSSPKLSSKKGGRYRRREHDKHHIINQKDSIKADKTQCSNKNNVHKSDNSKNDSEGTELKNTEEDVSDSGKPNETLKKSDDSEMKQTGKHEPEKVSEDSMLCKSMQVHTKFDHLKLDDTKGINKSKHTDKNEPECSMPCISFQVQTESNTLELKHIEDNKPGSTKVEDSEENSSEDQMICRRVRVQTEESKKSAHKPNLFSMYRRLKNRNMSKTEIREELKKILLDNEKKMETECEENQSSRKHIENEISLNEVNKQLTEGSFPKSFLEVEKLRMDHKETLDHSKTSTSSTNIKEKTTKSSEHLTNMDENKEKLEKITTTCKNIGSHDNTDSEDHKSSRSHSKNETTNNSVQIVSESNKKNLEESELDSGSQPCSENKGQDDMNISLELNLDKQKLQQTKEKNPAKTENVEALAEEHELRKEKAKEEEKELLDENNSNHEQYGKWYRDQSKEKTELITKITTDDLMSTDSTCHDSTTYKHEDSTCIIPKSASRIDINVEKHEIPNNRSEEPVYSDLESTSHDFTGGKHSSVVAAPEAVEIKQMKLDQVSSNTVIKNDEVTIDEKNKISSMPPENPKKKRKPSRWDQKERSQTFKDHKPIYPKAQNKAYTKEQKSSNEEFPEKQEKANKISAVYSNASLDKTSEKESTLIEQSSVIDQNESEQIESIFGSSPLPKLNEDYIFSKEECKDTLKTSNAETPDIHAPNDSFVPQYESTETDISADKKLFDNAASSLTGVSSMDLLESVESQVARITHYEEPNFDEKSNEKAKDEKQRAKVESVFETPEKKLVLSIFDTPEDKSKIDNQTPESKLPMEKTLQKIKSECTSGYQSPERIIPKAKKNYLLVDKSKLETIQKSEEILRDKQVFIQNSITSVDKTLVNEVATKLTNPKKDSLNLLKILNSINKKKNQLKKRKRLK</sequence>
<feature type="compositionally biased region" description="Polar residues" evidence="1">
    <location>
        <begin position="614"/>
        <end position="625"/>
    </location>
</feature>
<comment type="caution">
    <text evidence="3">The sequence shown here is derived from an EMBL/GenBank/DDBJ whole genome shotgun (WGS) entry which is preliminary data.</text>
</comment>
<feature type="compositionally biased region" description="Basic and acidic residues" evidence="1">
    <location>
        <begin position="1073"/>
        <end position="1091"/>
    </location>
</feature>
<feature type="compositionally biased region" description="Basic and acidic residues" evidence="1">
    <location>
        <begin position="1471"/>
        <end position="1494"/>
    </location>
</feature>
<reference evidence="3 4" key="1">
    <citation type="journal article" date="2021" name="BMC Biol.">
        <title>Horizontally acquired antibacterial genes associated with adaptive radiation of ladybird beetles.</title>
        <authorList>
            <person name="Li H.S."/>
            <person name="Tang X.F."/>
            <person name="Huang Y.H."/>
            <person name="Xu Z.Y."/>
            <person name="Chen M.L."/>
            <person name="Du X.Y."/>
            <person name="Qiu B.Y."/>
            <person name="Chen P.T."/>
            <person name="Zhang W."/>
            <person name="Slipinski A."/>
            <person name="Escalona H.E."/>
            <person name="Waterhouse R.M."/>
            <person name="Zwick A."/>
            <person name="Pang H."/>
        </authorList>
    </citation>
    <scope>NUCLEOTIDE SEQUENCE [LARGE SCALE GENOMIC DNA]</scope>
    <source>
        <strain evidence="3">SYSU2018</strain>
    </source>
</reference>
<feature type="region of interest" description="Disordered" evidence="1">
    <location>
        <begin position="1685"/>
        <end position="1705"/>
    </location>
</feature>
<feature type="compositionally biased region" description="Basic and acidic residues" evidence="1">
    <location>
        <begin position="1015"/>
        <end position="1065"/>
    </location>
</feature>
<feature type="compositionally biased region" description="Basic and acidic residues" evidence="1">
    <location>
        <begin position="395"/>
        <end position="406"/>
    </location>
</feature>
<feature type="region of interest" description="Disordered" evidence="1">
    <location>
        <begin position="608"/>
        <end position="630"/>
    </location>
</feature>
<feature type="region of interest" description="Disordered" evidence="1">
    <location>
        <begin position="1868"/>
        <end position="1888"/>
    </location>
</feature>
<evidence type="ECO:0000256" key="1">
    <source>
        <dbReference type="SAM" id="MobiDB-lite"/>
    </source>
</evidence>
<feature type="compositionally biased region" description="Basic and acidic residues" evidence="1">
    <location>
        <begin position="1100"/>
        <end position="1113"/>
    </location>
</feature>
<proteinExistence type="predicted"/>
<feature type="region of interest" description="Disordered" evidence="1">
    <location>
        <begin position="1936"/>
        <end position="1955"/>
    </location>
</feature>
<dbReference type="InterPro" id="IPR000313">
    <property type="entry name" value="PWWP_dom"/>
</dbReference>
<feature type="compositionally biased region" description="Polar residues" evidence="1">
    <location>
        <begin position="265"/>
        <end position="289"/>
    </location>
</feature>
<dbReference type="Pfam" id="PF00855">
    <property type="entry name" value="PWWP"/>
    <property type="match status" value="1"/>
</dbReference>
<feature type="region of interest" description="Disordered" evidence="1">
    <location>
        <begin position="864"/>
        <end position="1279"/>
    </location>
</feature>
<feature type="compositionally biased region" description="Basic and acidic residues" evidence="1">
    <location>
        <begin position="295"/>
        <end position="307"/>
    </location>
</feature>
<feature type="compositionally biased region" description="Polar residues" evidence="1">
    <location>
        <begin position="488"/>
        <end position="497"/>
    </location>
</feature>
<feature type="region of interest" description="Disordered" evidence="1">
    <location>
        <begin position="1331"/>
        <end position="1356"/>
    </location>
</feature>
<dbReference type="CDD" id="cd05162">
    <property type="entry name" value="PWWP"/>
    <property type="match status" value="1"/>
</dbReference>
<feature type="compositionally biased region" description="Basic and acidic residues" evidence="1">
    <location>
        <begin position="475"/>
        <end position="486"/>
    </location>
</feature>
<feature type="region of interest" description="Disordered" evidence="1">
    <location>
        <begin position="395"/>
        <end position="427"/>
    </location>
</feature>
<dbReference type="EMBL" id="JABFTP020000124">
    <property type="protein sequence ID" value="KAL3279617.1"/>
    <property type="molecule type" value="Genomic_DNA"/>
</dbReference>
<keyword evidence="4" id="KW-1185">Reference proteome</keyword>
<feature type="compositionally biased region" description="Polar residues" evidence="1">
    <location>
        <begin position="543"/>
        <end position="558"/>
    </location>
</feature>